<comment type="caution">
    <text evidence="6">The sequence shown here is derived from an EMBL/GenBank/DDBJ whole genome shotgun (WGS) entry which is preliminary data.</text>
</comment>
<dbReference type="InterPro" id="IPR026881">
    <property type="entry name" value="WYL_dom"/>
</dbReference>
<evidence type="ECO:0000313" key="6">
    <source>
        <dbReference type="EMBL" id="TDS80302.1"/>
    </source>
</evidence>
<dbReference type="PROSITE" id="PS00894">
    <property type="entry name" value="HTH_DEOR_1"/>
    <property type="match status" value="1"/>
</dbReference>
<evidence type="ECO:0000259" key="5">
    <source>
        <dbReference type="PROSITE" id="PS51000"/>
    </source>
</evidence>
<name>A0A4R7FR63_9MICO</name>
<dbReference type="RefSeq" id="WP_133765035.1">
    <property type="nucleotide sequence ID" value="NZ_BAAARP010000001.1"/>
</dbReference>
<evidence type="ECO:0000256" key="1">
    <source>
        <dbReference type="ARBA" id="ARBA00023015"/>
    </source>
</evidence>
<evidence type="ECO:0000313" key="7">
    <source>
        <dbReference type="Proteomes" id="UP000295344"/>
    </source>
</evidence>
<dbReference type="EMBL" id="SOAM01000001">
    <property type="protein sequence ID" value="TDS80302.1"/>
    <property type="molecule type" value="Genomic_DNA"/>
</dbReference>
<dbReference type="InterPro" id="IPR036390">
    <property type="entry name" value="WH_DNA-bd_sf"/>
</dbReference>
<keyword evidence="2 6" id="KW-0238">DNA-binding</keyword>
<dbReference type="InterPro" id="IPR051534">
    <property type="entry name" value="CBASS_pafABC_assoc_protein"/>
</dbReference>
<dbReference type="InterPro" id="IPR013196">
    <property type="entry name" value="HTH_11"/>
</dbReference>
<evidence type="ECO:0000256" key="4">
    <source>
        <dbReference type="SAM" id="MobiDB-lite"/>
    </source>
</evidence>
<dbReference type="InterPro" id="IPR001034">
    <property type="entry name" value="DeoR_HTH"/>
</dbReference>
<reference evidence="6 7" key="1">
    <citation type="submission" date="2019-03" db="EMBL/GenBank/DDBJ databases">
        <title>Genomic Encyclopedia of Archaeal and Bacterial Type Strains, Phase II (KMG-II): from individual species to whole genera.</title>
        <authorList>
            <person name="Goeker M."/>
        </authorList>
    </citation>
    <scope>NUCLEOTIDE SEQUENCE [LARGE SCALE GENOMIC DNA]</scope>
    <source>
        <strain evidence="6 7">DSM 24782</strain>
    </source>
</reference>
<dbReference type="Pfam" id="PF13280">
    <property type="entry name" value="WYL"/>
    <property type="match status" value="1"/>
</dbReference>
<dbReference type="OrthoDB" id="8555652at2"/>
<dbReference type="SUPFAM" id="SSF46785">
    <property type="entry name" value="Winged helix' DNA-binding domain"/>
    <property type="match status" value="1"/>
</dbReference>
<dbReference type="GO" id="GO:0003700">
    <property type="term" value="F:DNA-binding transcription factor activity"/>
    <property type="evidence" value="ECO:0007669"/>
    <property type="project" value="InterPro"/>
</dbReference>
<sequence>MADPTSRLLQLLSLLQVRQEWQGDVLAGRLNVSPRTIRRDVDRLRELGYRIQSVSGPTGGYRLSNGSELPPLLFDDDQAVAVALALAVAPASGADIAEAAARALATVRQVMPSRLRARVDAIEVIPAPGRDFVDPEVLVAVSDATRKHEVLRFHYAPPGQSDDRPSRRVEPHAVIARAGRWYLLAWNDDAKGPVDGDATGDWRTYRMDRITLSAPTRRSFRPRPVPGGDPSSFVAARFRGSSSSNVWPCIGTAVVHLPIEQIAPYVDPDAVLGARDERSTEVTMGSWSWSALAVRFAGFDAQFELMAPAPLLHGAAELARRLEQARPARPDRPSGSLSTSATSGLR</sequence>
<proteinExistence type="predicted"/>
<organism evidence="6 7">
    <name type="scientific">Amnibacterium kyonggiense</name>
    <dbReference type="NCBI Taxonomy" id="595671"/>
    <lineage>
        <taxon>Bacteria</taxon>
        <taxon>Bacillati</taxon>
        <taxon>Actinomycetota</taxon>
        <taxon>Actinomycetes</taxon>
        <taxon>Micrococcales</taxon>
        <taxon>Microbacteriaceae</taxon>
        <taxon>Amnibacterium</taxon>
    </lineage>
</organism>
<keyword evidence="7" id="KW-1185">Reference proteome</keyword>
<accession>A0A4R7FR63</accession>
<dbReference type="Gene3D" id="1.10.10.10">
    <property type="entry name" value="Winged helix-like DNA-binding domain superfamily/Winged helix DNA-binding domain"/>
    <property type="match status" value="1"/>
</dbReference>
<dbReference type="InterPro" id="IPR018356">
    <property type="entry name" value="Tscrpt_reg_HTH_DeoR_CS"/>
</dbReference>
<keyword evidence="1" id="KW-0805">Transcription regulation</keyword>
<evidence type="ECO:0000256" key="2">
    <source>
        <dbReference type="ARBA" id="ARBA00023125"/>
    </source>
</evidence>
<feature type="compositionally biased region" description="Low complexity" evidence="4">
    <location>
        <begin position="334"/>
        <end position="346"/>
    </location>
</feature>
<dbReference type="PANTHER" id="PTHR34580">
    <property type="match status" value="1"/>
</dbReference>
<dbReference type="InterPro" id="IPR036388">
    <property type="entry name" value="WH-like_DNA-bd_sf"/>
</dbReference>
<dbReference type="PROSITE" id="PS51000">
    <property type="entry name" value="HTH_DEOR_2"/>
    <property type="match status" value="1"/>
</dbReference>
<feature type="region of interest" description="Disordered" evidence="4">
    <location>
        <begin position="324"/>
        <end position="346"/>
    </location>
</feature>
<dbReference type="AlphaFoldDB" id="A0A4R7FR63"/>
<dbReference type="PANTHER" id="PTHR34580:SF3">
    <property type="entry name" value="PROTEIN PAFB"/>
    <property type="match status" value="1"/>
</dbReference>
<dbReference type="PROSITE" id="PS52050">
    <property type="entry name" value="WYL"/>
    <property type="match status" value="1"/>
</dbReference>
<dbReference type="Proteomes" id="UP000295344">
    <property type="component" value="Unassembled WGS sequence"/>
</dbReference>
<dbReference type="Pfam" id="PF08279">
    <property type="entry name" value="HTH_11"/>
    <property type="match status" value="1"/>
</dbReference>
<evidence type="ECO:0000256" key="3">
    <source>
        <dbReference type="ARBA" id="ARBA00023163"/>
    </source>
</evidence>
<keyword evidence="3" id="KW-0804">Transcription</keyword>
<feature type="domain" description="HTH deoR-type" evidence="5">
    <location>
        <begin position="4"/>
        <end position="59"/>
    </location>
</feature>
<protein>
    <submittedName>
        <fullName evidence="6">Putative DNA-binding transcriptional regulator YafY</fullName>
    </submittedName>
</protein>
<dbReference type="GO" id="GO:0003677">
    <property type="term" value="F:DNA binding"/>
    <property type="evidence" value="ECO:0007669"/>
    <property type="project" value="UniProtKB-KW"/>
</dbReference>
<gene>
    <name evidence="6" type="ORF">CLV52_0859</name>
</gene>